<comment type="caution">
    <text evidence="5">The sequence shown here is derived from an EMBL/GenBank/DDBJ whole genome shotgun (WGS) entry which is preliminary data.</text>
</comment>
<accession>A0A4S4K9Y8</accession>
<dbReference type="InterPro" id="IPR036967">
    <property type="entry name" value="Ribosomal_uS11_sf"/>
</dbReference>
<dbReference type="SUPFAM" id="SSF53137">
    <property type="entry name" value="Translational machinery components"/>
    <property type="match status" value="1"/>
</dbReference>
<evidence type="ECO:0000256" key="2">
    <source>
        <dbReference type="ARBA" id="ARBA00022980"/>
    </source>
</evidence>
<proteinExistence type="inferred from homology"/>
<organism evidence="5 6">
    <name type="scientific">Hermanssonia centrifuga</name>
    <dbReference type="NCBI Taxonomy" id="98765"/>
    <lineage>
        <taxon>Eukaryota</taxon>
        <taxon>Fungi</taxon>
        <taxon>Dikarya</taxon>
        <taxon>Basidiomycota</taxon>
        <taxon>Agaricomycotina</taxon>
        <taxon>Agaricomycetes</taxon>
        <taxon>Polyporales</taxon>
        <taxon>Meruliaceae</taxon>
        <taxon>Hermanssonia</taxon>
    </lineage>
</organism>
<keyword evidence="3" id="KW-0687">Ribonucleoprotein</keyword>
<evidence type="ECO:0000256" key="3">
    <source>
        <dbReference type="ARBA" id="ARBA00023274"/>
    </source>
</evidence>
<dbReference type="HAMAP" id="MF_01310">
    <property type="entry name" value="Ribosomal_uS11"/>
    <property type="match status" value="1"/>
</dbReference>
<gene>
    <name evidence="5" type="ORF">EW026_g6831</name>
</gene>
<dbReference type="GO" id="GO:0003735">
    <property type="term" value="F:structural constituent of ribosome"/>
    <property type="evidence" value="ECO:0007669"/>
    <property type="project" value="InterPro"/>
</dbReference>
<protein>
    <recommendedName>
        <fullName evidence="7">Ribosomal protein S11</fullName>
    </recommendedName>
</protein>
<evidence type="ECO:0008006" key="7">
    <source>
        <dbReference type="Google" id="ProtNLM"/>
    </source>
</evidence>
<dbReference type="Pfam" id="PF00411">
    <property type="entry name" value="Ribosomal_S11"/>
    <property type="match status" value="1"/>
</dbReference>
<keyword evidence="6" id="KW-1185">Reference proteome</keyword>
<dbReference type="GO" id="GO:0006412">
    <property type="term" value="P:translation"/>
    <property type="evidence" value="ECO:0007669"/>
    <property type="project" value="InterPro"/>
</dbReference>
<dbReference type="InterPro" id="IPR001971">
    <property type="entry name" value="Ribosomal_uS11"/>
</dbReference>
<feature type="region of interest" description="Disordered" evidence="4">
    <location>
        <begin position="88"/>
        <end position="127"/>
    </location>
</feature>
<keyword evidence="2" id="KW-0689">Ribosomal protein</keyword>
<evidence type="ECO:0000256" key="4">
    <source>
        <dbReference type="SAM" id="MobiDB-lite"/>
    </source>
</evidence>
<dbReference type="Gene3D" id="3.30.420.80">
    <property type="entry name" value="Ribosomal protein S11"/>
    <property type="match status" value="1"/>
</dbReference>
<comment type="similarity">
    <text evidence="1">Belongs to the universal ribosomal protein uS11 family.</text>
</comment>
<evidence type="ECO:0000313" key="5">
    <source>
        <dbReference type="EMBL" id="THG94693.1"/>
    </source>
</evidence>
<name>A0A4S4K9Y8_9APHY</name>
<dbReference type="GO" id="GO:0005840">
    <property type="term" value="C:ribosome"/>
    <property type="evidence" value="ECO:0007669"/>
    <property type="project" value="UniProtKB-KW"/>
</dbReference>
<evidence type="ECO:0000256" key="1">
    <source>
        <dbReference type="ARBA" id="ARBA00006194"/>
    </source>
</evidence>
<reference evidence="5 6" key="1">
    <citation type="submission" date="2019-02" db="EMBL/GenBank/DDBJ databases">
        <title>Genome sequencing of the rare red list fungi Phlebia centrifuga.</title>
        <authorList>
            <person name="Buettner E."/>
            <person name="Kellner H."/>
        </authorList>
    </citation>
    <scope>NUCLEOTIDE SEQUENCE [LARGE SCALE GENOMIC DNA]</scope>
    <source>
        <strain evidence="5 6">DSM 108282</strain>
    </source>
</reference>
<sequence length="255" mass="28046">MLTLMAATAKKEWTRLAVKLVARVPPPKPQARKLGNCRTANYTLRIALYNIELAPAVEHHVSTKMFNPLPPLPPTEATNSEGYKFFDSISGEMDEDGTSPPASPLTAYPSPAPAGPNPLRTPLDPEGKPKFEPPQYSLYIRAGKHNTIASVTRPNGDIMKTFTGGNCGFKMGNRSSFEAAYQCAVKSFHLISKEREKVGKMRLHLFFNGFGIGRDALHRALMSTEGDLVRPLVNRLTDKSPIKVGGTRSMKARRL</sequence>
<dbReference type="EMBL" id="SGPJ01000410">
    <property type="protein sequence ID" value="THG94693.1"/>
    <property type="molecule type" value="Genomic_DNA"/>
</dbReference>
<dbReference type="GO" id="GO:1990904">
    <property type="term" value="C:ribonucleoprotein complex"/>
    <property type="evidence" value="ECO:0007669"/>
    <property type="project" value="UniProtKB-KW"/>
</dbReference>
<dbReference type="AlphaFoldDB" id="A0A4S4K9Y8"/>
<dbReference type="Proteomes" id="UP000309038">
    <property type="component" value="Unassembled WGS sequence"/>
</dbReference>
<evidence type="ECO:0000313" key="6">
    <source>
        <dbReference type="Proteomes" id="UP000309038"/>
    </source>
</evidence>